<feature type="coiled-coil region" evidence="1">
    <location>
        <begin position="560"/>
        <end position="587"/>
    </location>
</feature>
<proteinExistence type="predicted"/>
<feature type="coiled-coil region" evidence="1">
    <location>
        <begin position="708"/>
        <end position="756"/>
    </location>
</feature>
<name>A0A8E2F5Z9_9PEZI</name>
<feature type="compositionally biased region" description="Polar residues" evidence="2">
    <location>
        <begin position="1004"/>
        <end position="1015"/>
    </location>
</feature>
<organism evidence="3 4">
    <name type="scientific">Glonium stellatum</name>
    <dbReference type="NCBI Taxonomy" id="574774"/>
    <lineage>
        <taxon>Eukaryota</taxon>
        <taxon>Fungi</taxon>
        <taxon>Dikarya</taxon>
        <taxon>Ascomycota</taxon>
        <taxon>Pezizomycotina</taxon>
        <taxon>Dothideomycetes</taxon>
        <taxon>Pleosporomycetidae</taxon>
        <taxon>Gloniales</taxon>
        <taxon>Gloniaceae</taxon>
        <taxon>Glonium</taxon>
    </lineage>
</organism>
<keyword evidence="1" id="KW-0175">Coiled coil</keyword>
<feature type="coiled-coil region" evidence="1">
    <location>
        <begin position="442"/>
        <end position="518"/>
    </location>
</feature>
<feature type="region of interest" description="Disordered" evidence="2">
    <location>
        <begin position="988"/>
        <end position="1015"/>
    </location>
</feature>
<dbReference type="Proteomes" id="UP000250140">
    <property type="component" value="Unassembled WGS sequence"/>
</dbReference>
<feature type="compositionally biased region" description="Polar residues" evidence="2">
    <location>
        <begin position="329"/>
        <end position="344"/>
    </location>
</feature>
<evidence type="ECO:0000313" key="4">
    <source>
        <dbReference type="Proteomes" id="UP000250140"/>
    </source>
</evidence>
<feature type="coiled-coil region" evidence="1">
    <location>
        <begin position="616"/>
        <end position="643"/>
    </location>
</feature>
<keyword evidence="4" id="KW-1185">Reference proteome</keyword>
<accession>A0A8E2F5Z9</accession>
<evidence type="ECO:0000256" key="1">
    <source>
        <dbReference type="SAM" id="Coils"/>
    </source>
</evidence>
<feature type="region of interest" description="Disordered" evidence="2">
    <location>
        <begin position="1"/>
        <end position="41"/>
    </location>
</feature>
<sequence>MPEPSAAARSSSNREPVHSFLRGPQTNISPRIGPSDGSGKNICLELASEMSDQDSTMVDSQSPVKSITKVEMIKMTKLLKTGETEKTVKKTKIIETGVDITTLKTTKVFKTGEATESIETKHAKTVKKNSIDIVEPQPFTTPDTDLAVNYTDTLPPAEKSGQNVNVGHIAVLDAYLFDLEPAHPSVRDFPQTIQSNIDLTNPESNNNAFDDSIYNLDTLGHASNISHAPSVTYEAFGFSEVAIWSGQSFDGTTPADGISMTSDYDEPGIGHAGVGPDGNELVILDTNEEQPSQFRSNLASVYPSNEMTDGKLDMPAFSIKLTSPHETHPTSYTAPSLEEGNSQEGIVEGPGDTSLQTIPEQSENERSDAELSLVAVGDSVVGDDVCLDEADSWPEVPPKEANLAKLIAGGQLQEHHNCLGCYRLHKDLASEAHKTKEFKQLAINNAANVSDLEDELAEQEDENKKIQTELEKAKERYVRAEKFVDSLKIVGATNGKILKDQEAKIKLLQRDLVQNEDANSRIRGLLQNEIKRLDQENYAWRQAVPSQYVQLRGIALQYENESLLEDKKRLEAENLAMEKSLKDLEISLAKTIASNSANLKYVPGLLDEKQHLVRENSKLSLLIQDKDKELEKWKQQAKDTMALLDTENRYTRLALGERAEKICERLINHVCTNHSPQDMAKDLTEYVQTGLDTTGELFEFLKDVLKERDDVVNDLAVAQTEIQKLQEEALRLVDEIEEKREKAEKLSGELDKWEFNEATAQAERPGLLQELAALKKDQLAKATRISDLLNEKAYNWGINTPKDINSMFVKMQKDLTIAHQEISDLSADQHPLRDRLEKAINTIKTTKAEMNHQISKLKSSSDYYFTLYYEVAVNKSAEQLVRIAELEKQLGIKPQTAIEGSPDKNFEDNDRHLARVIRINFGHDCVPADVHPEEGYLGQGYQPAEFEAMRRLNGPHSLAWCDGKLYMKREGKPFDWLDVDEYNEADTGDVTKEKKKTEDEQRKQTAPGTLPQLSPNTNDYLSAICPTASLAAPSDHSSVALAIGPTDIAADDGGECSVEESRTHPQPQLVQDQIAKQAHHLFADSQAFANRQHFANQKPWNHVYSPWYGDVNENSQLYAHVRTSVLQRHPHGAGRLPYLGQWNPLGANPRLTPIPLSTSYDEFLG</sequence>
<protein>
    <submittedName>
        <fullName evidence="3">Uncharacterized protein</fullName>
    </submittedName>
</protein>
<reference evidence="3 4" key="1">
    <citation type="journal article" date="2016" name="Nat. Commun.">
        <title>Ectomycorrhizal ecology is imprinted in the genome of the dominant symbiotic fungus Cenococcum geophilum.</title>
        <authorList>
            <consortium name="DOE Joint Genome Institute"/>
            <person name="Peter M."/>
            <person name="Kohler A."/>
            <person name="Ohm R.A."/>
            <person name="Kuo A."/>
            <person name="Krutzmann J."/>
            <person name="Morin E."/>
            <person name="Arend M."/>
            <person name="Barry K.W."/>
            <person name="Binder M."/>
            <person name="Choi C."/>
            <person name="Clum A."/>
            <person name="Copeland A."/>
            <person name="Grisel N."/>
            <person name="Haridas S."/>
            <person name="Kipfer T."/>
            <person name="LaButti K."/>
            <person name="Lindquist E."/>
            <person name="Lipzen A."/>
            <person name="Maire R."/>
            <person name="Meier B."/>
            <person name="Mihaltcheva S."/>
            <person name="Molinier V."/>
            <person name="Murat C."/>
            <person name="Poggeler S."/>
            <person name="Quandt C.A."/>
            <person name="Sperisen C."/>
            <person name="Tritt A."/>
            <person name="Tisserant E."/>
            <person name="Crous P.W."/>
            <person name="Henrissat B."/>
            <person name="Nehls U."/>
            <person name="Egli S."/>
            <person name="Spatafora J.W."/>
            <person name="Grigoriev I.V."/>
            <person name="Martin F.M."/>
        </authorList>
    </citation>
    <scope>NUCLEOTIDE SEQUENCE [LARGE SCALE GENOMIC DNA]</scope>
    <source>
        <strain evidence="3 4">CBS 207.34</strain>
    </source>
</reference>
<feature type="region of interest" description="Disordered" evidence="2">
    <location>
        <begin position="322"/>
        <end position="348"/>
    </location>
</feature>
<evidence type="ECO:0000313" key="3">
    <source>
        <dbReference type="EMBL" id="OCL11197.1"/>
    </source>
</evidence>
<dbReference type="EMBL" id="KV749096">
    <property type="protein sequence ID" value="OCL11197.1"/>
    <property type="molecule type" value="Genomic_DNA"/>
</dbReference>
<evidence type="ECO:0000256" key="2">
    <source>
        <dbReference type="SAM" id="MobiDB-lite"/>
    </source>
</evidence>
<gene>
    <name evidence="3" type="ORF">AOQ84DRAFT_361742</name>
</gene>
<dbReference type="AlphaFoldDB" id="A0A8E2F5Z9"/>
<feature type="compositionally biased region" description="Basic and acidic residues" evidence="2">
    <location>
        <begin position="989"/>
        <end position="1003"/>
    </location>
</feature>